<dbReference type="Gramene" id="OE9A018075T1">
    <property type="protein sequence ID" value="OE9A018075C1"/>
    <property type="gene ID" value="OE9A018075"/>
</dbReference>
<evidence type="ECO:0000313" key="2">
    <source>
        <dbReference type="Proteomes" id="UP000594638"/>
    </source>
</evidence>
<accession>A0A8S0RJJ6</accession>
<keyword evidence="2" id="KW-1185">Reference proteome</keyword>
<dbReference type="AlphaFoldDB" id="A0A8S0RJJ6"/>
<proteinExistence type="predicted"/>
<gene>
    <name evidence="1" type="ORF">OLEA9_A018075</name>
</gene>
<comment type="caution">
    <text evidence="1">The sequence shown here is derived from an EMBL/GenBank/DDBJ whole genome shotgun (WGS) entry which is preliminary data.</text>
</comment>
<dbReference type="EMBL" id="CACTIH010003637">
    <property type="protein sequence ID" value="CAA2979949.1"/>
    <property type="molecule type" value="Genomic_DNA"/>
</dbReference>
<dbReference type="Proteomes" id="UP000594638">
    <property type="component" value="Unassembled WGS sequence"/>
</dbReference>
<protein>
    <submittedName>
        <fullName evidence="1">Uncharacterized protein</fullName>
    </submittedName>
</protein>
<organism evidence="1 2">
    <name type="scientific">Olea europaea subsp. europaea</name>
    <dbReference type="NCBI Taxonomy" id="158383"/>
    <lineage>
        <taxon>Eukaryota</taxon>
        <taxon>Viridiplantae</taxon>
        <taxon>Streptophyta</taxon>
        <taxon>Embryophyta</taxon>
        <taxon>Tracheophyta</taxon>
        <taxon>Spermatophyta</taxon>
        <taxon>Magnoliopsida</taxon>
        <taxon>eudicotyledons</taxon>
        <taxon>Gunneridae</taxon>
        <taxon>Pentapetalae</taxon>
        <taxon>asterids</taxon>
        <taxon>lamiids</taxon>
        <taxon>Lamiales</taxon>
        <taxon>Oleaceae</taxon>
        <taxon>Oleeae</taxon>
        <taxon>Olea</taxon>
    </lineage>
</organism>
<evidence type="ECO:0000313" key="1">
    <source>
        <dbReference type="EMBL" id="CAA2979949.1"/>
    </source>
</evidence>
<reference evidence="1 2" key="1">
    <citation type="submission" date="2019-12" db="EMBL/GenBank/DDBJ databases">
        <authorList>
            <person name="Alioto T."/>
            <person name="Alioto T."/>
            <person name="Gomez Garrido J."/>
        </authorList>
    </citation>
    <scope>NUCLEOTIDE SEQUENCE [LARGE SCALE GENOMIC DNA]</scope>
</reference>
<sequence>MLSKPSNAPFNTKNTVEGNPMNIKITLQAPWIRTLKVFTLSMSLKGTTVKHIGTRSSAPIFAVAKFMTDIKTDSDESGGNGYRFQESILFPKIDWGLKKRIQRMNLRI</sequence>
<name>A0A8S0RJJ6_OLEEU</name>